<dbReference type="Proteomes" id="UP000054477">
    <property type="component" value="Unassembled WGS sequence"/>
</dbReference>
<evidence type="ECO:0000256" key="1">
    <source>
        <dbReference type="SAM" id="MobiDB-lite"/>
    </source>
</evidence>
<reference evidence="2 3" key="1">
    <citation type="submission" date="2014-04" db="EMBL/GenBank/DDBJ databases">
        <authorList>
            <consortium name="DOE Joint Genome Institute"/>
            <person name="Kuo A."/>
            <person name="Kohler A."/>
            <person name="Nagy L.G."/>
            <person name="Floudas D."/>
            <person name="Copeland A."/>
            <person name="Barry K.W."/>
            <person name="Cichocki N."/>
            <person name="Veneault-Fourrey C."/>
            <person name="LaButti K."/>
            <person name="Lindquist E.A."/>
            <person name="Lipzen A."/>
            <person name="Lundell T."/>
            <person name="Morin E."/>
            <person name="Murat C."/>
            <person name="Sun H."/>
            <person name="Tunlid A."/>
            <person name="Henrissat B."/>
            <person name="Grigoriev I.V."/>
            <person name="Hibbett D.S."/>
            <person name="Martin F."/>
            <person name="Nordberg H.P."/>
            <person name="Cantor M.N."/>
            <person name="Hua S.X."/>
        </authorList>
    </citation>
    <scope>NUCLEOTIDE SEQUENCE [LARGE SCALE GENOMIC DNA]</scope>
    <source>
        <strain evidence="2 3">LaAM-08-1</strain>
    </source>
</reference>
<keyword evidence="3" id="KW-1185">Reference proteome</keyword>
<accession>A0A0C9WK92</accession>
<evidence type="ECO:0000313" key="2">
    <source>
        <dbReference type="EMBL" id="KIJ96039.1"/>
    </source>
</evidence>
<dbReference type="OrthoDB" id="3044497at2759"/>
<organism evidence="2 3">
    <name type="scientific">Laccaria amethystina LaAM-08-1</name>
    <dbReference type="NCBI Taxonomy" id="1095629"/>
    <lineage>
        <taxon>Eukaryota</taxon>
        <taxon>Fungi</taxon>
        <taxon>Dikarya</taxon>
        <taxon>Basidiomycota</taxon>
        <taxon>Agaricomycotina</taxon>
        <taxon>Agaricomycetes</taxon>
        <taxon>Agaricomycetidae</taxon>
        <taxon>Agaricales</taxon>
        <taxon>Agaricineae</taxon>
        <taxon>Hydnangiaceae</taxon>
        <taxon>Laccaria</taxon>
    </lineage>
</organism>
<name>A0A0C9WK92_9AGAR</name>
<dbReference type="HOGENOM" id="CLU_1180384_0_0_1"/>
<evidence type="ECO:0000313" key="3">
    <source>
        <dbReference type="Proteomes" id="UP000054477"/>
    </source>
</evidence>
<feature type="region of interest" description="Disordered" evidence="1">
    <location>
        <begin position="203"/>
        <end position="235"/>
    </location>
</feature>
<feature type="compositionally biased region" description="Basic and acidic residues" evidence="1">
    <location>
        <begin position="213"/>
        <end position="226"/>
    </location>
</feature>
<sequence length="235" mass="26840">MAGQKTVISFDDFKSDPITVKTGLDQGCTLLMYLYNHYNAGQVEGSRGKRGEIGGGFIDDSMGAAEGGTMQQAVENAMTLFNRPGGPKEWADTHDATYDYNKFGYVGFSRRRKKDPRNHRRTLPETRPDIKIRQYTIQPVKSHKFLGLIMDQELRFKEQAAHALAKGTKWVTQFKRTAKIAKGMKQYFTVPLPFLQESAGIHRNPQEWNRNPQEWDRNPQEWDRNPQESAGMGPE</sequence>
<gene>
    <name evidence="2" type="ORF">K443DRAFT_10917</name>
</gene>
<proteinExistence type="predicted"/>
<dbReference type="AlphaFoldDB" id="A0A0C9WK92"/>
<evidence type="ECO:0008006" key="4">
    <source>
        <dbReference type="Google" id="ProtNLM"/>
    </source>
</evidence>
<protein>
    <recommendedName>
        <fullName evidence="4">Reverse transcriptase domain-containing protein</fullName>
    </recommendedName>
</protein>
<dbReference type="STRING" id="1095629.A0A0C9WK92"/>
<reference evidence="3" key="2">
    <citation type="submission" date="2015-01" db="EMBL/GenBank/DDBJ databases">
        <title>Evolutionary Origins and Diversification of the Mycorrhizal Mutualists.</title>
        <authorList>
            <consortium name="DOE Joint Genome Institute"/>
            <consortium name="Mycorrhizal Genomics Consortium"/>
            <person name="Kohler A."/>
            <person name="Kuo A."/>
            <person name="Nagy L.G."/>
            <person name="Floudas D."/>
            <person name="Copeland A."/>
            <person name="Barry K.W."/>
            <person name="Cichocki N."/>
            <person name="Veneault-Fourrey C."/>
            <person name="LaButti K."/>
            <person name="Lindquist E.A."/>
            <person name="Lipzen A."/>
            <person name="Lundell T."/>
            <person name="Morin E."/>
            <person name="Murat C."/>
            <person name="Riley R."/>
            <person name="Ohm R."/>
            <person name="Sun H."/>
            <person name="Tunlid A."/>
            <person name="Henrissat B."/>
            <person name="Grigoriev I.V."/>
            <person name="Hibbett D.S."/>
            <person name="Martin F."/>
        </authorList>
    </citation>
    <scope>NUCLEOTIDE SEQUENCE [LARGE SCALE GENOMIC DNA]</scope>
    <source>
        <strain evidence="3">LaAM-08-1</strain>
    </source>
</reference>
<dbReference type="EMBL" id="KN838734">
    <property type="protein sequence ID" value="KIJ96039.1"/>
    <property type="molecule type" value="Genomic_DNA"/>
</dbReference>